<dbReference type="InterPro" id="IPR002347">
    <property type="entry name" value="SDR_fam"/>
</dbReference>
<comment type="similarity">
    <text evidence="1">Belongs to the short-chain dehydrogenases/reductases (SDR) family.</text>
</comment>
<dbReference type="InterPro" id="IPR020904">
    <property type="entry name" value="Sc_DH/Rdtase_CS"/>
</dbReference>
<dbReference type="EMBL" id="AZGA01000054">
    <property type="protein sequence ID" value="KRM33313.1"/>
    <property type="molecule type" value="Genomic_DNA"/>
</dbReference>
<dbReference type="STRING" id="1423734.FC83_GL002880"/>
<evidence type="ECO:0000256" key="1">
    <source>
        <dbReference type="ARBA" id="ARBA00006484"/>
    </source>
</evidence>
<dbReference type="InterPro" id="IPR036291">
    <property type="entry name" value="NAD(P)-bd_dom_sf"/>
</dbReference>
<dbReference type="Proteomes" id="UP000051236">
    <property type="component" value="Unassembled WGS sequence"/>
</dbReference>
<comment type="caution">
    <text evidence="3">The sequence shown here is derived from an EMBL/GenBank/DDBJ whole genome shotgun (WGS) entry which is preliminary data.</text>
</comment>
<dbReference type="PRINTS" id="PR00080">
    <property type="entry name" value="SDRFAMILY"/>
</dbReference>
<dbReference type="FunFam" id="3.40.50.720:FF:000084">
    <property type="entry name" value="Short-chain dehydrogenase reductase"/>
    <property type="match status" value="1"/>
</dbReference>
<protein>
    <submittedName>
        <fullName evidence="3">Short-chain dehydrogenase reductase family protein</fullName>
    </submittedName>
</protein>
<keyword evidence="2" id="KW-0560">Oxidoreductase</keyword>
<dbReference type="GO" id="GO:0016491">
    <property type="term" value="F:oxidoreductase activity"/>
    <property type="evidence" value="ECO:0007669"/>
    <property type="project" value="UniProtKB-KW"/>
</dbReference>
<gene>
    <name evidence="3" type="ORF">FC83_GL002880</name>
</gene>
<dbReference type="AlphaFoldDB" id="A0A0R1XTQ7"/>
<dbReference type="PANTHER" id="PTHR42879:SF2">
    <property type="entry name" value="3-OXOACYL-[ACYL-CARRIER-PROTEIN] REDUCTASE FABG"/>
    <property type="match status" value="1"/>
</dbReference>
<dbReference type="RefSeq" id="WP_057002632.1">
    <property type="nucleotide sequence ID" value="NZ_AZGA01000054.1"/>
</dbReference>
<dbReference type="Gene3D" id="3.40.50.720">
    <property type="entry name" value="NAD(P)-binding Rossmann-like Domain"/>
    <property type="match status" value="1"/>
</dbReference>
<proteinExistence type="inferred from homology"/>
<dbReference type="GO" id="GO:0008206">
    <property type="term" value="P:bile acid metabolic process"/>
    <property type="evidence" value="ECO:0007669"/>
    <property type="project" value="UniProtKB-ARBA"/>
</dbReference>
<evidence type="ECO:0000313" key="4">
    <source>
        <dbReference type="Proteomes" id="UP000051236"/>
    </source>
</evidence>
<dbReference type="Pfam" id="PF13561">
    <property type="entry name" value="adh_short_C2"/>
    <property type="match status" value="1"/>
</dbReference>
<dbReference type="InterPro" id="IPR050259">
    <property type="entry name" value="SDR"/>
</dbReference>
<organism evidence="3 4">
    <name type="scientific">Agrilactobacillus composti DSM 18527 = JCM 14202</name>
    <dbReference type="NCBI Taxonomy" id="1423734"/>
    <lineage>
        <taxon>Bacteria</taxon>
        <taxon>Bacillati</taxon>
        <taxon>Bacillota</taxon>
        <taxon>Bacilli</taxon>
        <taxon>Lactobacillales</taxon>
        <taxon>Lactobacillaceae</taxon>
        <taxon>Agrilactobacillus</taxon>
    </lineage>
</organism>
<dbReference type="PROSITE" id="PS00061">
    <property type="entry name" value="ADH_SHORT"/>
    <property type="match status" value="1"/>
</dbReference>
<dbReference type="PATRIC" id="fig|1423734.3.peg.2930"/>
<dbReference type="PRINTS" id="PR00081">
    <property type="entry name" value="GDHRDH"/>
</dbReference>
<evidence type="ECO:0000313" key="3">
    <source>
        <dbReference type="EMBL" id="KRM33313.1"/>
    </source>
</evidence>
<evidence type="ECO:0000256" key="2">
    <source>
        <dbReference type="ARBA" id="ARBA00023002"/>
    </source>
</evidence>
<dbReference type="SUPFAM" id="SSF51735">
    <property type="entry name" value="NAD(P)-binding Rossmann-fold domains"/>
    <property type="match status" value="1"/>
</dbReference>
<dbReference type="PANTHER" id="PTHR42879">
    <property type="entry name" value="3-OXOACYL-(ACYL-CARRIER-PROTEIN) REDUCTASE"/>
    <property type="match status" value="1"/>
</dbReference>
<accession>A0A0R1XTQ7</accession>
<keyword evidence="4" id="KW-1185">Reference proteome</keyword>
<dbReference type="CDD" id="cd05233">
    <property type="entry name" value="SDR_c"/>
    <property type="match status" value="1"/>
</dbReference>
<dbReference type="eggNOG" id="COG1028">
    <property type="taxonomic scope" value="Bacteria"/>
</dbReference>
<sequence>MTTKNPQVIVTGASSGIGRATAIALAQAGYDVHLIGRNATRLAKVQQATTFAGVTSHRYQLELTDKAAVKTTFDQIVADFGPIAGLVNSAGIFLTTDVTDYNDPSWAQIMAVNFNGTLYPTLALLPHLYAQGKGSIVNVTSVDAFDGILDYDAYAASKGAVTSLTKTLAIEGAAHNVRLNAVVPGVTDTEMTHERIQANLAKYQAKVPLGRAAQAQEIAQPIVFLISEAASYITGQSLHVNGGWRLA</sequence>
<reference evidence="3 4" key="1">
    <citation type="journal article" date="2015" name="Genome Announc.">
        <title>Expanding the biotechnology potential of lactobacilli through comparative genomics of 213 strains and associated genera.</title>
        <authorList>
            <person name="Sun Z."/>
            <person name="Harris H.M."/>
            <person name="McCann A."/>
            <person name="Guo C."/>
            <person name="Argimon S."/>
            <person name="Zhang W."/>
            <person name="Yang X."/>
            <person name="Jeffery I.B."/>
            <person name="Cooney J.C."/>
            <person name="Kagawa T.F."/>
            <person name="Liu W."/>
            <person name="Song Y."/>
            <person name="Salvetti E."/>
            <person name="Wrobel A."/>
            <person name="Rasinkangas P."/>
            <person name="Parkhill J."/>
            <person name="Rea M.C."/>
            <person name="O'Sullivan O."/>
            <person name="Ritari J."/>
            <person name="Douillard F.P."/>
            <person name="Paul Ross R."/>
            <person name="Yang R."/>
            <person name="Briner A.E."/>
            <person name="Felis G.E."/>
            <person name="de Vos W.M."/>
            <person name="Barrangou R."/>
            <person name="Klaenhammer T.R."/>
            <person name="Caufield P.W."/>
            <person name="Cui Y."/>
            <person name="Zhang H."/>
            <person name="O'Toole P.W."/>
        </authorList>
    </citation>
    <scope>NUCLEOTIDE SEQUENCE [LARGE SCALE GENOMIC DNA]</scope>
    <source>
        <strain evidence="3 4">DSM 18527</strain>
    </source>
</reference>
<name>A0A0R1XTQ7_9LACO</name>